<sequence>MKSTLTPTPTTRRLVTFTVACSLAFTVGTALHNFAVIDTTFIEEMMRRAGETDPAAAAPAFTTGFRIVGTAYVLGNALGMLALWKRNWWLLWTVLAVNVSQSLGWFMIPSGMWSLAREEYGVAGLIPSVVTDGGAAVLALVLIVALVRHRTPWAQIREDH</sequence>
<dbReference type="RefSeq" id="WP_184791260.1">
    <property type="nucleotide sequence ID" value="NZ_BONT01000011.1"/>
</dbReference>
<proteinExistence type="predicted"/>
<keyword evidence="1" id="KW-1133">Transmembrane helix</keyword>
<evidence type="ECO:0000313" key="3">
    <source>
        <dbReference type="Proteomes" id="UP000548476"/>
    </source>
</evidence>
<dbReference type="Proteomes" id="UP000548476">
    <property type="component" value="Unassembled WGS sequence"/>
</dbReference>
<feature type="transmembrane region" description="Helical" evidence="1">
    <location>
        <begin position="120"/>
        <end position="147"/>
    </location>
</feature>
<organism evidence="2 3">
    <name type="scientific">Phytomonospora endophytica</name>
    <dbReference type="NCBI Taxonomy" id="714109"/>
    <lineage>
        <taxon>Bacteria</taxon>
        <taxon>Bacillati</taxon>
        <taxon>Actinomycetota</taxon>
        <taxon>Actinomycetes</taxon>
        <taxon>Micromonosporales</taxon>
        <taxon>Micromonosporaceae</taxon>
        <taxon>Phytomonospora</taxon>
    </lineage>
</organism>
<dbReference type="AlphaFoldDB" id="A0A841FMD2"/>
<comment type="caution">
    <text evidence="2">The sequence shown here is derived from an EMBL/GenBank/DDBJ whole genome shotgun (WGS) entry which is preliminary data.</text>
</comment>
<keyword evidence="1" id="KW-0472">Membrane</keyword>
<feature type="transmembrane region" description="Helical" evidence="1">
    <location>
        <begin position="87"/>
        <end position="108"/>
    </location>
</feature>
<keyword evidence="3" id="KW-1185">Reference proteome</keyword>
<protein>
    <submittedName>
        <fullName evidence="2">Uncharacterized protein</fullName>
    </submittedName>
</protein>
<gene>
    <name evidence="2" type="ORF">HNR73_006354</name>
</gene>
<accession>A0A841FMD2</accession>
<reference evidence="2 3" key="1">
    <citation type="submission" date="2020-08" db="EMBL/GenBank/DDBJ databases">
        <title>Genomic Encyclopedia of Type Strains, Phase IV (KMG-IV): sequencing the most valuable type-strain genomes for metagenomic binning, comparative biology and taxonomic classification.</title>
        <authorList>
            <person name="Goeker M."/>
        </authorList>
    </citation>
    <scope>NUCLEOTIDE SEQUENCE [LARGE SCALE GENOMIC DNA]</scope>
    <source>
        <strain evidence="2 3">YIM 65646</strain>
    </source>
</reference>
<evidence type="ECO:0000313" key="2">
    <source>
        <dbReference type="EMBL" id="MBB6038471.1"/>
    </source>
</evidence>
<dbReference type="EMBL" id="JACHGT010000016">
    <property type="protein sequence ID" value="MBB6038471.1"/>
    <property type="molecule type" value="Genomic_DNA"/>
</dbReference>
<evidence type="ECO:0000256" key="1">
    <source>
        <dbReference type="SAM" id="Phobius"/>
    </source>
</evidence>
<keyword evidence="1" id="KW-0812">Transmembrane</keyword>
<name>A0A841FMD2_9ACTN</name>